<dbReference type="InterPro" id="IPR018617">
    <property type="entry name" value="Ima1_N"/>
</dbReference>
<gene>
    <name evidence="9" type="ORF">SUNI508_11038</name>
</gene>
<feature type="transmembrane region" description="Helical" evidence="7">
    <location>
        <begin position="628"/>
        <end position="645"/>
    </location>
</feature>
<dbReference type="PANTHER" id="PTHR28538:SF1">
    <property type="entry name" value="INTEGRAL INNER NUCLEAR MEMBRANE PROTEIN IMA1"/>
    <property type="match status" value="1"/>
</dbReference>
<proteinExistence type="predicted"/>
<protein>
    <submittedName>
        <fullName evidence="9">Ima1 N-terminal domain-containing protein</fullName>
    </submittedName>
</protein>
<feature type="transmembrane region" description="Helical" evidence="7">
    <location>
        <begin position="685"/>
        <end position="706"/>
    </location>
</feature>
<accession>A0ABR2UJD6</accession>
<evidence type="ECO:0000256" key="7">
    <source>
        <dbReference type="SAM" id="Phobius"/>
    </source>
</evidence>
<organism evidence="9 10">
    <name type="scientific">Seiridium unicorne</name>
    <dbReference type="NCBI Taxonomy" id="138068"/>
    <lineage>
        <taxon>Eukaryota</taxon>
        <taxon>Fungi</taxon>
        <taxon>Dikarya</taxon>
        <taxon>Ascomycota</taxon>
        <taxon>Pezizomycotina</taxon>
        <taxon>Sordariomycetes</taxon>
        <taxon>Xylariomycetidae</taxon>
        <taxon>Amphisphaeriales</taxon>
        <taxon>Sporocadaceae</taxon>
        <taxon>Seiridium</taxon>
    </lineage>
</organism>
<sequence>MLRSKGKNLSCFYCGRRSGVQFSGQPSFECKHCEAINWLDENGTITDPPAATAFSDEATHPAASFRLATRRNAAMELDGLVSSPTMPPTDVFGSTSSIFCAKCQRNQELLARTLKEYEFPDDTNDPEYAVRAKGYRAWKRDLETRYPQVCIQCEPKVEEQLQKASYTAKTDHMRRMIDRTKERRHRARKRTPLDYVDSAGKWSWHVSFMLQTIWHVVVLSTLFVQEDHHVIDNWAVAILRQASASALNVLPQSDRFIKWAVNTSLLAAAWNPRFKQTIRGFTAHILGFRQWYTYQLVIILIRCACLFLSQYNDAQGIPALTQLGAHLVIGWLMFYVYKVAGKAIRTDNTPLFGTRQSAPSAQRTSAPPDLHPRPNDLSGVLDEIMASSPKGVESHASTPQSVASPYQSMGLGGGPLRNGFIGTPSRQPRSGGFGGLNLSSSPHDSGMESQTTQYGEEMDWSPSGSQHRAFSTHEPYKVKNPNPRFTNSRLGFNDTPLEPKPGPFWYKVPPAPMNPAQRLRNPTQPVIRESPKERQENFFSNSRKTLDLGSSSQNAESSFTLKDPQFYAPGPRDDPRDGLSSMMGSFSISPDPEERRATSGNGMNGVLFATNRAPATLQNNSKVRMAELLVLFGALWAWVTALGTQESYGSTLGLGAICACLIVSVRLTADLLVDAQVREGRQPSIFSLSWANLGYAQVIGALVLVWKTWAGSAQGITGGVYGNALLGVMIAHQFWHVFS</sequence>
<feature type="domain" description="Ima1 N-terminal" evidence="8">
    <location>
        <begin position="9"/>
        <end position="157"/>
    </location>
</feature>
<evidence type="ECO:0000313" key="10">
    <source>
        <dbReference type="Proteomes" id="UP001408356"/>
    </source>
</evidence>
<feature type="transmembrane region" description="Helical" evidence="7">
    <location>
        <begin position="718"/>
        <end position="738"/>
    </location>
</feature>
<feature type="compositionally biased region" description="Polar residues" evidence="6">
    <location>
        <begin position="537"/>
        <end position="560"/>
    </location>
</feature>
<evidence type="ECO:0000256" key="5">
    <source>
        <dbReference type="ARBA" id="ARBA00023242"/>
    </source>
</evidence>
<reference evidence="9 10" key="1">
    <citation type="journal article" date="2024" name="J. Plant Pathol.">
        <title>Sequence and assembly of the genome of Seiridium unicorne, isolate CBS 538.82, causal agent of cypress canker disease.</title>
        <authorList>
            <person name="Scali E."/>
            <person name="Rocca G.D."/>
            <person name="Danti R."/>
            <person name="Garbelotto M."/>
            <person name="Barberini S."/>
            <person name="Baroncelli R."/>
            <person name="Emiliani G."/>
        </authorList>
    </citation>
    <scope>NUCLEOTIDE SEQUENCE [LARGE SCALE GENOMIC DNA]</scope>
    <source>
        <strain evidence="9 10">BM-138-508</strain>
    </source>
</reference>
<dbReference type="Proteomes" id="UP001408356">
    <property type="component" value="Unassembled WGS sequence"/>
</dbReference>
<feature type="region of interest" description="Disordered" evidence="6">
    <location>
        <begin position="513"/>
        <end position="599"/>
    </location>
</feature>
<evidence type="ECO:0000256" key="3">
    <source>
        <dbReference type="ARBA" id="ARBA00022989"/>
    </source>
</evidence>
<name>A0ABR2UJD6_9PEZI</name>
<evidence type="ECO:0000313" key="9">
    <source>
        <dbReference type="EMBL" id="KAK9414600.1"/>
    </source>
</evidence>
<keyword evidence="10" id="KW-1185">Reference proteome</keyword>
<feature type="transmembrane region" description="Helical" evidence="7">
    <location>
        <begin position="651"/>
        <end position="673"/>
    </location>
</feature>
<feature type="region of interest" description="Disordered" evidence="6">
    <location>
        <begin position="350"/>
        <end position="491"/>
    </location>
</feature>
<evidence type="ECO:0000256" key="6">
    <source>
        <dbReference type="SAM" id="MobiDB-lite"/>
    </source>
</evidence>
<comment type="subcellular location">
    <subcellularLocation>
        <location evidence="1">Nucleus inner membrane</location>
        <topology evidence="1">Multi-pass membrane protein</topology>
    </subcellularLocation>
</comment>
<feature type="compositionally biased region" description="Polar residues" evidence="6">
    <location>
        <begin position="350"/>
        <end position="365"/>
    </location>
</feature>
<evidence type="ECO:0000256" key="1">
    <source>
        <dbReference type="ARBA" id="ARBA00004473"/>
    </source>
</evidence>
<keyword evidence="5" id="KW-0539">Nucleus</keyword>
<keyword evidence="2 7" id="KW-0812">Transmembrane</keyword>
<evidence type="ECO:0000256" key="2">
    <source>
        <dbReference type="ARBA" id="ARBA00022692"/>
    </source>
</evidence>
<evidence type="ECO:0000259" key="8">
    <source>
        <dbReference type="Pfam" id="PF09779"/>
    </source>
</evidence>
<keyword evidence="3 7" id="KW-1133">Transmembrane helix</keyword>
<evidence type="ECO:0000256" key="4">
    <source>
        <dbReference type="ARBA" id="ARBA00023136"/>
    </source>
</evidence>
<dbReference type="InterPro" id="IPR042321">
    <property type="entry name" value="Ima1"/>
</dbReference>
<keyword evidence="4 7" id="KW-0472">Membrane</keyword>
<dbReference type="EMBL" id="JARVKF010000424">
    <property type="protein sequence ID" value="KAK9414600.1"/>
    <property type="molecule type" value="Genomic_DNA"/>
</dbReference>
<feature type="compositionally biased region" description="Polar residues" evidence="6">
    <location>
        <begin position="395"/>
        <end position="407"/>
    </location>
</feature>
<comment type="caution">
    <text evidence="9">The sequence shown here is derived from an EMBL/GenBank/DDBJ whole genome shotgun (WGS) entry which is preliminary data.</text>
</comment>
<dbReference type="PANTHER" id="PTHR28538">
    <property type="entry name" value="INTEGRAL INNER NUCLEAR MEMBRANE PROTEIN IMA1"/>
    <property type="match status" value="1"/>
</dbReference>
<dbReference type="Pfam" id="PF09779">
    <property type="entry name" value="Ima1_N"/>
    <property type="match status" value="1"/>
</dbReference>